<dbReference type="AlphaFoldDB" id="A0A847H9T4"/>
<feature type="transmembrane region" description="Helical" evidence="1">
    <location>
        <begin position="50"/>
        <end position="71"/>
    </location>
</feature>
<proteinExistence type="predicted"/>
<comment type="caution">
    <text evidence="2">The sequence shown here is derived from an EMBL/GenBank/DDBJ whole genome shotgun (WGS) entry which is preliminary data.</text>
</comment>
<name>A0A847H9T4_9CORY</name>
<keyword evidence="1" id="KW-0812">Transmembrane</keyword>
<gene>
    <name evidence="2" type="ORF">GX570_01610</name>
</gene>
<keyword evidence="1" id="KW-1133">Transmembrane helix</keyword>
<protein>
    <submittedName>
        <fullName evidence="2">Uncharacterized protein</fullName>
    </submittedName>
</protein>
<dbReference type="Proteomes" id="UP000523614">
    <property type="component" value="Unassembled WGS sequence"/>
</dbReference>
<feature type="transmembrane region" description="Helical" evidence="1">
    <location>
        <begin position="83"/>
        <end position="101"/>
    </location>
</feature>
<sequence length="130" mass="13658">MFGKVDTDLPLTSEQTGEIAVVDDVEEHGVEKQGHDGAEDLSGVEERTSVTGVVLLTIIGVVLGVVVFKGFEMLWENFSRPIVAVLAVLVTAGMVGVVKALRTSNDGLSMFMAGLVGLVMTFGPLAVVLI</sequence>
<evidence type="ECO:0000313" key="3">
    <source>
        <dbReference type="Proteomes" id="UP000523614"/>
    </source>
</evidence>
<reference evidence="2 3" key="1">
    <citation type="journal article" date="2020" name="Biotechnol. Biofuels">
        <title>New insights from the biogas microbiome by comprehensive genome-resolved metagenomics of nearly 1600 species originating from multiple anaerobic digesters.</title>
        <authorList>
            <person name="Campanaro S."/>
            <person name="Treu L."/>
            <person name="Rodriguez-R L.M."/>
            <person name="Kovalovszki A."/>
            <person name="Ziels R.M."/>
            <person name="Maus I."/>
            <person name="Zhu X."/>
            <person name="Kougias P.G."/>
            <person name="Basile A."/>
            <person name="Luo G."/>
            <person name="Schluter A."/>
            <person name="Konstantinidis K.T."/>
            <person name="Angelidaki I."/>
        </authorList>
    </citation>
    <scope>NUCLEOTIDE SEQUENCE [LARGE SCALE GENOMIC DNA]</scope>
    <source>
        <strain evidence="2">AS06rmzACSIP_235</strain>
    </source>
</reference>
<evidence type="ECO:0000313" key="2">
    <source>
        <dbReference type="EMBL" id="NLF90035.1"/>
    </source>
</evidence>
<dbReference type="EMBL" id="JAAYYP010000048">
    <property type="protein sequence ID" value="NLF90035.1"/>
    <property type="molecule type" value="Genomic_DNA"/>
</dbReference>
<accession>A0A847H9T4</accession>
<feature type="transmembrane region" description="Helical" evidence="1">
    <location>
        <begin position="107"/>
        <end position="129"/>
    </location>
</feature>
<evidence type="ECO:0000256" key="1">
    <source>
        <dbReference type="SAM" id="Phobius"/>
    </source>
</evidence>
<keyword evidence="1" id="KW-0472">Membrane</keyword>
<organism evidence="2 3">
    <name type="scientific">Corynebacterium marinum</name>
    <dbReference type="NCBI Taxonomy" id="349751"/>
    <lineage>
        <taxon>Bacteria</taxon>
        <taxon>Bacillati</taxon>
        <taxon>Actinomycetota</taxon>
        <taxon>Actinomycetes</taxon>
        <taxon>Mycobacteriales</taxon>
        <taxon>Corynebacteriaceae</taxon>
        <taxon>Corynebacterium</taxon>
    </lineage>
</organism>